<dbReference type="PROSITE" id="PS00903">
    <property type="entry name" value="CYT_DCMP_DEAMINASES_1"/>
    <property type="match status" value="1"/>
</dbReference>
<organism evidence="6 7">
    <name type="scientific">Echinicola vietnamensis (strain DSM 17526 / LMG 23754 / KMM 6221)</name>
    <dbReference type="NCBI Taxonomy" id="926556"/>
    <lineage>
        <taxon>Bacteria</taxon>
        <taxon>Pseudomonadati</taxon>
        <taxon>Bacteroidota</taxon>
        <taxon>Cytophagia</taxon>
        <taxon>Cytophagales</taxon>
        <taxon>Cyclobacteriaceae</taxon>
        <taxon>Echinicola</taxon>
    </lineage>
</organism>
<dbReference type="InterPro" id="IPR002125">
    <property type="entry name" value="CMP_dCMP_dom"/>
</dbReference>
<sequence>MEALQKTFMEMAIRLSREGMTSGKGGPFGCVIVKDGVVIGKGNNQVLSTNDPTAHAEVVAIREACKTLRSFQLEGCEIYTSCEPCPMCLGAIYWARPAKVFYANTRHEAADAGFDDDFIYQELPLPPAQRKISMVHAPDKAALEVFREWIDKEDKNVY</sequence>
<dbReference type="Pfam" id="PF00383">
    <property type="entry name" value="dCMP_cyt_deam_1"/>
    <property type="match status" value="1"/>
</dbReference>
<reference evidence="7" key="1">
    <citation type="submission" date="2012-02" db="EMBL/GenBank/DDBJ databases">
        <title>The complete genome of Echinicola vietnamensis DSM 17526.</title>
        <authorList>
            <person name="Lucas S."/>
            <person name="Copeland A."/>
            <person name="Lapidus A."/>
            <person name="Glavina del Rio T."/>
            <person name="Dalin E."/>
            <person name="Tice H."/>
            <person name="Bruce D."/>
            <person name="Goodwin L."/>
            <person name="Pitluck S."/>
            <person name="Peters L."/>
            <person name="Ovchinnikova G."/>
            <person name="Teshima H."/>
            <person name="Kyrpides N."/>
            <person name="Mavromatis K."/>
            <person name="Ivanova N."/>
            <person name="Brettin T."/>
            <person name="Detter J.C."/>
            <person name="Han C."/>
            <person name="Larimer F."/>
            <person name="Land M."/>
            <person name="Hauser L."/>
            <person name="Markowitz V."/>
            <person name="Cheng J.-F."/>
            <person name="Hugenholtz P."/>
            <person name="Woyke T."/>
            <person name="Wu D."/>
            <person name="Brambilla E."/>
            <person name="Klenk H.-P."/>
            <person name="Eisen J.A."/>
        </authorList>
    </citation>
    <scope>NUCLEOTIDE SEQUENCE [LARGE SCALE GENOMIC DNA]</scope>
    <source>
        <strain evidence="7">DSM 17526 / LMG 23754 / KMM 6221</strain>
    </source>
</reference>
<evidence type="ECO:0000256" key="2">
    <source>
        <dbReference type="ARBA" id="ARBA00022723"/>
    </source>
</evidence>
<dbReference type="GO" id="GO:0006152">
    <property type="term" value="P:purine nucleoside catabolic process"/>
    <property type="evidence" value="ECO:0007669"/>
    <property type="project" value="TreeGrafter"/>
</dbReference>
<keyword evidence="3" id="KW-0378">Hydrolase</keyword>
<feature type="domain" description="CMP/dCMP-type deaminase" evidence="5">
    <location>
        <begin position="3"/>
        <end position="117"/>
    </location>
</feature>
<dbReference type="RefSeq" id="WP_015267583.1">
    <property type="nucleotide sequence ID" value="NC_019904.1"/>
</dbReference>
<proteinExistence type="inferred from homology"/>
<dbReference type="InterPro" id="IPR016193">
    <property type="entry name" value="Cytidine_deaminase-like"/>
</dbReference>
<comment type="similarity">
    <text evidence="1">Belongs to the cytidine and deoxycytidylate deaminase family.</text>
</comment>
<dbReference type="CDD" id="cd01285">
    <property type="entry name" value="nucleoside_deaminase"/>
    <property type="match status" value="1"/>
</dbReference>
<accession>L0G4X0</accession>
<dbReference type="PROSITE" id="PS51747">
    <property type="entry name" value="CYT_DCMP_DEAMINASES_2"/>
    <property type="match status" value="1"/>
</dbReference>
<dbReference type="SUPFAM" id="SSF53927">
    <property type="entry name" value="Cytidine deaminase-like"/>
    <property type="match status" value="1"/>
</dbReference>
<dbReference type="HOGENOM" id="CLU_025810_5_2_10"/>
<dbReference type="OrthoDB" id="9802676at2"/>
<evidence type="ECO:0000313" key="6">
    <source>
        <dbReference type="EMBL" id="AGA80041.1"/>
    </source>
</evidence>
<dbReference type="STRING" id="926556.Echvi_3829"/>
<keyword evidence="2" id="KW-0479">Metal-binding</keyword>
<evidence type="ECO:0000313" key="7">
    <source>
        <dbReference type="Proteomes" id="UP000010796"/>
    </source>
</evidence>
<dbReference type="PATRIC" id="fig|926556.3.peg.4029"/>
<dbReference type="PANTHER" id="PTHR11079">
    <property type="entry name" value="CYTOSINE DEAMINASE FAMILY MEMBER"/>
    <property type="match status" value="1"/>
</dbReference>
<evidence type="ECO:0000256" key="1">
    <source>
        <dbReference type="ARBA" id="ARBA00006576"/>
    </source>
</evidence>
<dbReference type="EMBL" id="CP003346">
    <property type="protein sequence ID" value="AGA80041.1"/>
    <property type="molecule type" value="Genomic_DNA"/>
</dbReference>
<dbReference type="FunFam" id="3.40.140.10:FF:000011">
    <property type="entry name" value="tRNA-specific adenosine deaminase"/>
    <property type="match status" value="1"/>
</dbReference>
<evidence type="ECO:0000256" key="3">
    <source>
        <dbReference type="ARBA" id="ARBA00022801"/>
    </source>
</evidence>
<keyword evidence="4" id="KW-0862">Zinc</keyword>
<dbReference type="InterPro" id="IPR016192">
    <property type="entry name" value="APOBEC/CMP_deaminase_Zn-bd"/>
</dbReference>
<evidence type="ECO:0000256" key="4">
    <source>
        <dbReference type="ARBA" id="ARBA00022833"/>
    </source>
</evidence>
<dbReference type="Gene3D" id="3.40.140.10">
    <property type="entry name" value="Cytidine Deaminase, domain 2"/>
    <property type="match status" value="1"/>
</dbReference>
<dbReference type="AlphaFoldDB" id="L0G4X0"/>
<evidence type="ECO:0000259" key="5">
    <source>
        <dbReference type="PROSITE" id="PS51747"/>
    </source>
</evidence>
<dbReference type="Proteomes" id="UP000010796">
    <property type="component" value="Chromosome"/>
</dbReference>
<dbReference type="PANTHER" id="PTHR11079:SF161">
    <property type="entry name" value="CMP_DCMP-TYPE DEAMINASE DOMAIN-CONTAINING PROTEIN"/>
    <property type="match status" value="1"/>
</dbReference>
<protein>
    <submittedName>
        <fullName evidence="6">Cytosine/adenosine deaminase</fullName>
    </submittedName>
</protein>
<dbReference type="eggNOG" id="COG0590">
    <property type="taxonomic scope" value="Bacteria"/>
</dbReference>
<name>L0G4X0_ECHVK</name>
<gene>
    <name evidence="6" type="ordered locus">Echvi_3829</name>
</gene>
<dbReference type="KEGG" id="evi:Echvi_3829"/>
<keyword evidence="7" id="KW-1185">Reference proteome</keyword>
<dbReference type="GO" id="GO:0047974">
    <property type="term" value="F:guanosine deaminase activity"/>
    <property type="evidence" value="ECO:0007669"/>
    <property type="project" value="TreeGrafter"/>
</dbReference>
<dbReference type="GO" id="GO:0008270">
    <property type="term" value="F:zinc ion binding"/>
    <property type="evidence" value="ECO:0007669"/>
    <property type="project" value="InterPro"/>
</dbReference>